<dbReference type="Proteomes" id="UP000642094">
    <property type="component" value="Unassembled WGS sequence"/>
</dbReference>
<organism evidence="1 2">
    <name type="scientific">Pseudanabaena mucicola FACHB-723</name>
    <dbReference type="NCBI Taxonomy" id="2692860"/>
    <lineage>
        <taxon>Bacteria</taxon>
        <taxon>Bacillati</taxon>
        <taxon>Cyanobacteriota</taxon>
        <taxon>Cyanophyceae</taxon>
        <taxon>Pseudanabaenales</taxon>
        <taxon>Pseudanabaenaceae</taxon>
        <taxon>Pseudanabaena</taxon>
    </lineage>
</organism>
<dbReference type="EMBL" id="JACJQB010000054">
    <property type="protein sequence ID" value="MBD2189826.1"/>
    <property type="molecule type" value="Genomic_DNA"/>
</dbReference>
<comment type="caution">
    <text evidence="1">The sequence shown here is derived from an EMBL/GenBank/DDBJ whole genome shotgun (WGS) entry which is preliminary data.</text>
</comment>
<sequence>MTELLERVIEQLKILPAEEQDAIATRFLAEMEDERAWKIRFASTMDDQWDNLAAMARQEITSRDLN</sequence>
<gene>
    <name evidence="1" type="ORF">H6F41_16975</name>
</gene>
<reference evidence="1 2" key="1">
    <citation type="journal article" date="2020" name="ISME J.">
        <title>Comparative genomics reveals insights into cyanobacterial evolution and habitat adaptation.</title>
        <authorList>
            <person name="Chen M.Y."/>
            <person name="Teng W.K."/>
            <person name="Zhao L."/>
            <person name="Hu C.X."/>
            <person name="Zhou Y.K."/>
            <person name="Han B.P."/>
            <person name="Song L.R."/>
            <person name="Shu W.S."/>
        </authorList>
    </citation>
    <scope>NUCLEOTIDE SEQUENCE [LARGE SCALE GENOMIC DNA]</scope>
    <source>
        <strain evidence="1 2">FACHB-723</strain>
    </source>
</reference>
<dbReference type="RefSeq" id="WP_190404642.1">
    <property type="nucleotide sequence ID" value="NZ_JACJQB010000054.1"/>
</dbReference>
<protein>
    <recommendedName>
        <fullName evidence="3">DUF2281 domain-containing protein</fullName>
    </recommendedName>
</protein>
<proteinExistence type="predicted"/>
<accession>A0ABR8A2Q1</accession>
<name>A0ABR8A2Q1_9CYAN</name>
<evidence type="ECO:0008006" key="3">
    <source>
        <dbReference type="Google" id="ProtNLM"/>
    </source>
</evidence>
<keyword evidence="2" id="KW-1185">Reference proteome</keyword>
<evidence type="ECO:0000313" key="2">
    <source>
        <dbReference type="Proteomes" id="UP000642094"/>
    </source>
</evidence>
<evidence type="ECO:0000313" key="1">
    <source>
        <dbReference type="EMBL" id="MBD2189826.1"/>
    </source>
</evidence>